<sequence>MRTLFIDAMRSRAHLERRCHLACRANQAYVGELPRGCGRAVNIESKTIVRAVASPRPSDRVPHCLELLWEESHMTCL</sequence>
<protein>
    <submittedName>
        <fullName evidence="1">Uncharacterized protein</fullName>
    </submittedName>
</protein>
<dbReference type="AlphaFoldDB" id="A0A3S2MP34"/>
<evidence type="ECO:0000313" key="2">
    <source>
        <dbReference type="Proteomes" id="UP000283210"/>
    </source>
</evidence>
<dbReference type="Proteomes" id="UP000283210">
    <property type="component" value="Chromosome 14"/>
</dbReference>
<organism evidence="1 2">
    <name type="scientific">Oryzias javanicus</name>
    <name type="common">Javanese ricefish</name>
    <name type="synonym">Aplocheilus javanicus</name>
    <dbReference type="NCBI Taxonomy" id="123683"/>
    <lineage>
        <taxon>Eukaryota</taxon>
        <taxon>Metazoa</taxon>
        <taxon>Chordata</taxon>
        <taxon>Craniata</taxon>
        <taxon>Vertebrata</taxon>
        <taxon>Euteleostomi</taxon>
        <taxon>Actinopterygii</taxon>
        <taxon>Neopterygii</taxon>
        <taxon>Teleostei</taxon>
        <taxon>Neoteleostei</taxon>
        <taxon>Acanthomorphata</taxon>
        <taxon>Ovalentaria</taxon>
        <taxon>Atherinomorphae</taxon>
        <taxon>Beloniformes</taxon>
        <taxon>Adrianichthyidae</taxon>
        <taxon>Oryziinae</taxon>
        <taxon>Oryzias</taxon>
    </lineage>
</organism>
<keyword evidence="2" id="KW-1185">Reference proteome</keyword>
<dbReference type="EMBL" id="CM012450">
    <property type="protein sequence ID" value="RVE63544.1"/>
    <property type="molecule type" value="Genomic_DNA"/>
</dbReference>
<accession>A0A3S2MP34</accession>
<reference evidence="1 2" key="2">
    <citation type="submission" date="2019-01" db="EMBL/GenBank/DDBJ databases">
        <title>A chromosome length genome reference of the Java medaka (oryzias javanicus).</title>
        <authorList>
            <person name="Herpin A."/>
            <person name="Takehana Y."/>
            <person name="Naruse K."/>
            <person name="Ansai S."/>
            <person name="Kawaguchi M."/>
        </authorList>
    </citation>
    <scope>NUCLEOTIDE SEQUENCE [LARGE SCALE GENOMIC DNA]</scope>
    <source>
        <strain evidence="1">RS831</strain>
        <tissue evidence="1">Whole body</tissue>
    </source>
</reference>
<gene>
    <name evidence="1" type="ORF">OJAV_G00137320</name>
</gene>
<proteinExistence type="predicted"/>
<evidence type="ECO:0000313" key="1">
    <source>
        <dbReference type="EMBL" id="RVE63544.1"/>
    </source>
</evidence>
<name>A0A3S2MP34_ORYJA</name>
<reference evidence="1 2" key="1">
    <citation type="submission" date="2018-11" db="EMBL/GenBank/DDBJ databases">
        <authorList>
            <person name="Lopez-Roques C."/>
            <person name="Donnadieu C."/>
            <person name="Bouchez O."/>
            <person name="Klopp C."/>
            <person name="Cabau C."/>
            <person name="Zahm M."/>
        </authorList>
    </citation>
    <scope>NUCLEOTIDE SEQUENCE [LARGE SCALE GENOMIC DNA]</scope>
    <source>
        <strain evidence="1">RS831</strain>
        <tissue evidence="1">Whole body</tissue>
    </source>
</reference>